<dbReference type="PROSITE" id="PS50902">
    <property type="entry name" value="FLAVODOXIN_LIKE"/>
    <property type="match status" value="2"/>
</dbReference>
<dbReference type="Pfam" id="PF03358">
    <property type="entry name" value="FMN_red"/>
    <property type="match status" value="3"/>
</dbReference>
<dbReference type="AlphaFoldDB" id="A0A087SA30"/>
<keyword evidence="7" id="KW-1185">Reference proteome</keyword>
<dbReference type="SUPFAM" id="SSF52218">
    <property type="entry name" value="Flavoproteins"/>
    <property type="match status" value="3"/>
</dbReference>
<dbReference type="PANTHER" id="PTHR30546:SF23">
    <property type="entry name" value="FLAVOPROTEIN-LIKE PROTEIN YCP4-RELATED"/>
    <property type="match status" value="1"/>
</dbReference>
<dbReference type="InterPro" id="IPR008254">
    <property type="entry name" value="Flavodoxin/NO_synth"/>
</dbReference>
<dbReference type="EC" id="1.6.5.2" evidence="2"/>
<protein>
    <recommendedName>
        <fullName evidence="2">NAD(P)H dehydrogenase (quinone)</fullName>
        <ecNumber evidence="2">1.6.5.2</ecNumber>
    </recommendedName>
</protein>
<dbReference type="eggNOG" id="KOG3135">
    <property type="taxonomic scope" value="Eukaryota"/>
</dbReference>
<dbReference type="EMBL" id="KL662078">
    <property type="protein sequence ID" value="KFM22584.1"/>
    <property type="molecule type" value="Genomic_DNA"/>
</dbReference>
<dbReference type="PANTHER" id="PTHR30546">
    <property type="entry name" value="FLAVODOXIN-RELATED PROTEIN WRBA-RELATED"/>
    <property type="match status" value="1"/>
</dbReference>
<evidence type="ECO:0000256" key="1">
    <source>
        <dbReference type="ARBA" id="ARBA00006961"/>
    </source>
</evidence>
<dbReference type="GO" id="GO:0016020">
    <property type="term" value="C:membrane"/>
    <property type="evidence" value="ECO:0007669"/>
    <property type="project" value="TreeGrafter"/>
</dbReference>
<comment type="catalytic activity">
    <reaction evidence="3">
        <text>a quinone + NADH + H(+) = a quinol + NAD(+)</text>
        <dbReference type="Rhea" id="RHEA:46160"/>
        <dbReference type="ChEBI" id="CHEBI:15378"/>
        <dbReference type="ChEBI" id="CHEBI:24646"/>
        <dbReference type="ChEBI" id="CHEBI:57540"/>
        <dbReference type="ChEBI" id="CHEBI:57945"/>
        <dbReference type="ChEBI" id="CHEBI:132124"/>
        <dbReference type="EC" id="1.6.5.2"/>
    </reaction>
</comment>
<proteinExistence type="inferred from homology"/>
<dbReference type="InterPro" id="IPR029039">
    <property type="entry name" value="Flavoprotein-like_sf"/>
</dbReference>
<dbReference type="Proteomes" id="UP000028924">
    <property type="component" value="Unassembled WGS sequence"/>
</dbReference>
<comment type="catalytic activity">
    <reaction evidence="4">
        <text>a quinone + NADPH + H(+) = a quinol + NADP(+)</text>
        <dbReference type="Rhea" id="RHEA:46164"/>
        <dbReference type="ChEBI" id="CHEBI:15378"/>
        <dbReference type="ChEBI" id="CHEBI:24646"/>
        <dbReference type="ChEBI" id="CHEBI:57783"/>
        <dbReference type="ChEBI" id="CHEBI:58349"/>
        <dbReference type="ChEBI" id="CHEBI:132124"/>
        <dbReference type="EC" id="1.6.5.2"/>
    </reaction>
</comment>
<dbReference type="InterPro" id="IPR005025">
    <property type="entry name" value="FMN_Rdtase-like_dom"/>
</dbReference>
<dbReference type="InterPro" id="IPR010089">
    <property type="entry name" value="Flavoprotein_WrbA-like"/>
</dbReference>
<dbReference type="RefSeq" id="XP_011395440.1">
    <property type="nucleotide sequence ID" value="XM_011397138.1"/>
</dbReference>
<dbReference type="Gene3D" id="3.40.50.360">
    <property type="match status" value="3"/>
</dbReference>
<evidence type="ECO:0000259" key="5">
    <source>
        <dbReference type="PROSITE" id="PS50902"/>
    </source>
</evidence>
<dbReference type="NCBIfam" id="NF002999">
    <property type="entry name" value="PRK03767.1"/>
    <property type="match status" value="3"/>
</dbReference>
<dbReference type="STRING" id="3075.A0A087SA30"/>
<feature type="domain" description="Flavodoxin-like" evidence="5">
    <location>
        <begin position="1"/>
        <end position="186"/>
    </location>
</feature>
<dbReference type="GO" id="GO:0003955">
    <property type="term" value="F:NAD(P)H dehydrogenase (quinone) activity"/>
    <property type="evidence" value="ECO:0007669"/>
    <property type="project" value="UniProtKB-EC"/>
</dbReference>
<dbReference type="GO" id="GO:0010181">
    <property type="term" value="F:FMN binding"/>
    <property type="evidence" value="ECO:0007669"/>
    <property type="project" value="InterPro"/>
</dbReference>
<evidence type="ECO:0000256" key="4">
    <source>
        <dbReference type="ARBA" id="ARBA00048983"/>
    </source>
</evidence>
<reference evidence="6 7" key="1">
    <citation type="journal article" date="2014" name="BMC Genomics">
        <title>Oil accumulation mechanisms of the oleaginous microalga Chlorella protothecoides revealed through its genome, transcriptomes, and proteomes.</title>
        <authorList>
            <person name="Gao C."/>
            <person name="Wang Y."/>
            <person name="Shen Y."/>
            <person name="Yan D."/>
            <person name="He X."/>
            <person name="Dai J."/>
            <person name="Wu Q."/>
        </authorList>
    </citation>
    <scope>NUCLEOTIDE SEQUENCE [LARGE SCALE GENOMIC DNA]</scope>
    <source>
        <strain evidence="6 7">0710</strain>
    </source>
</reference>
<evidence type="ECO:0000313" key="6">
    <source>
        <dbReference type="EMBL" id="KFM22584.1"/>
    </source>
</evidence>
<dbReference type="GeneID" id="23615619"/>
<dbReference type="KEGG" id="apro:F751_4228"/>
<gene>
    <name evidence="6" type="ORF">F751_4228</name>
</gene>
<comment type="similarity">
    <text evidence="1">Belongs to the WrbA family.</text>
</comment>
<name>A0A087SA30_AUXPR</name>
<feature type="domain" description="Flavodoxin-like" evidence="5">
    <location>
        <begin position="351"/>
        <end position="539"/>
    </location>
</feature>
<dbReference type="NCBIfam" id="TIGR01755">
    <property type="entry name" value="flav_wrbA"/>
    <property type="match status" value="3"/>
</dbReference>
<evidence type="ECO:0000256" key="3">
    <source>
        <dbReference type="ARBA" id="ARBA00047678"/>
    </source>
</evidence>
<dbReference type="OrthoDB" id="504689at2759"/>
<sequence length="548" mass="57186">MYGRYGHIATLAKKVLAGANSVEGVTAEVYQVPETLSEEVLAKLHAPPKDADVPIIDVAKLPEFDGFIFGFPTRFGTAPAQFKAFLDATGGHWASGALVGKGASIFTSTGTQGGGSETTVLTSLPVLVHHGIVFIPTGYSYGGSLFSNDAVRGGTAYGVSTLAGADGSRQPSELELGYAEHQVAETLPAAVLEKIHAPPKDASVPIIEASQLPEYDGFIFGFPTRFGTMPAQFKAFLDATGGLWASGALVGKGASIFTSSGTQGGGIETTVLTSLPVLVHHGIAYIPTGYSYGASLFSNDAVRGGTAYGVSTLAGADGSRQPTELELGYAVHQVDRFDDSTCTQHRIMARIAVIYYSTYGHIAKLAQRVLVGARAVDGVTADIFQVKETLSDDILAKIHAPPKDADVPIIDPAQLPDFDGYIFGFPTRFGTMPAQMKSFFDATGGLWVKGSLVGKGASIFTSSGTQGGGLESTVLTSLPNLVHHGIVFIPVGYTFPPQTDLGHVHGGTAYGASTFAGSDGSRQPIDQELDHAEHQGKYVAGVIKKLAA</sequence>
<evidence type="ECO:0000256" key="2">
    <source>
        <dbReference type="ARBA" id="ARBA00012648"/>
    </source>
</evidence>
<organism evidence="6 7">
    <name type="scientific">Auxenochlorella protothecoides</name>
    <name type="common">Green microalga</name>
    <name type="synonym">Chlorella protothecoides</name>
    <dbReference type="NCBI Taxonomy" id="3075"/>
    <lineage>
        <taxon>Eukaryota</taxon>
        <taxon>Viridiplantae</taxon>
        <taxon>Chlorophyta</taxon>
        <taxon>core chlorophytes</taxon>
        <taxon>Trebouxiophyceae</taxon>
        <taxon>Chlorellales</taxon>
        <taxon>Chlorellaceae</taxon>
        <taxon>Auxenochlorella</taxon>
    </lineage>
</organism>
<dbReference type="FunFam" id="3.40.50.360:FF:000001">
    <property type="entry name" value="NAD(P)H dehydrogenase (Quinone) FQR1-like"/>
    <property type="match status" value="3"/>
</dbReference>
<evidence type="ECO:0000313" key="7">
    <source>
        <dbReference type="Proteomes" id="UP000028924"/>
    </source>
</evidence>
<accession>A0A087SA30</accession>